<evidence type="ECO:0000313" key="3">
    <source>
        <dbReference type="EMBL" id="KAF9481469.1"/>
    </source>
</evidence>
<protein>
    <recommendedName>
        <fullName evidence="5">F-box domain-containing protein</fullName>
    </recommendedName>
</protein>
<feature type="region of interest" description="Disordered" evidence="2">
    <location>
        <begin position="1"/>
        <end position="26"/>
    </location>
</feature>
<keyword evidence="4" id="KW-1185">Reference proteome</keyword>
<accession>A0A9P5Z7K2</accession>
<dbReference type="EMBL" id="MU155178">
    <property type="protein sequence ID" value="KAF9481469.1"/>
    <property type="molecule type" value="Genomic_DNA"/>
</dbReference>
<gene>
    <name evidence="3" type="ORF">BDN70DRAFT_528655</name>
</gene>
<evidence type="ECO:0000256" key="2">
    <source>
        <dbReference type="SAM" id="MobiDB-lite"/>
    </source>
</evidence>
<name>A0A9P5Z7K2_9AGAR</name>
<dbReference type="Proteomes" id="UP000807469">
    <property type="component" value="Unassembled WGS sequence"/>
</dbReference>
<dbReference type="OrthoDB" id="3365698at2759"/>
<evidence type="ECO:0008006" key="5">
    <source>
        <dbReference type="Google" id="ProtNLM"/>
    </source>
</evidence>
<evidence type="ECO:0000256" key="1">
    <source>
        <dbReference type="SAM" id="Coils"/>
    </source>
</evidence>
<comment type="caution">
    <text evidence="3">The sequence shown here is derived from an EMBL/GenBank/DDBJ whole genome shotgun (WGS) entry which is preliminary data.</text>
</comment>
<dbReference type="AlphaFoldDB" id="A0A9P5Z7K2"/>
<sequence length="732" mass="81069">MSQGSDLFSGTASNPPSPPPPKYDAMINKMAGTAFNLSAPDDQPHSFSKPTYAKPTTDPIWSTLPINVSTPPDVLALPSSKFDDKLNTNYIPSMTEITEIKEYVSSVNDKVSDYDVRIAELQAALQAITEQRTRLHETVSAHEALVSPLRRLPPEILQIIFVWCLSQNRNAVMHASEAPVLLGRICSEWRRISLATPELWASLHIVPPNVNFSNPASSTARFERKRDLVSMWLDRSGACPLSISLVWFAGDSEEEIKLCGTLLEILVPLRRRWKHLDFQVPLKMFKPFVGLTVDEVPYLESMSLMDNRTPLDADAVDRWPESLTFAEGATRLKNFTLTFFSGGIRLPIIPWHQLTVLYLESNIAFFFRDAREMLTTLGLCTSLISCTLKFPLSHTASLPAYDALDLPITLPQLQVLCLDGDQHLHNTFHMSNTLVNICAPRLRKLEILGRSGRPEGSVAPEPLCAIKRLLQRSKCPLEKLNVESMTMVPDEFVACLRLVPTLVDLIVHNWSVRVTVGTTPTGEDVIDANEVAENQILKALTLSKPGQESENVKETPGTEESGSQSLAIETFESSASNNADSQSSIPVSVQTIIIEPPSPTISMKHECQSEEVIIINSPASRPLPSPSSSSSAQPSDTDTSPLCPNLERFDFTLCDASQNLLCDFVSSRWKDLPEGVRRIKTVKCNFTAFEDEAVKARLQVLRTEGLDAFVTYQVPINDDLNPSPWTGLEGPP</sequence>
<feature type="compositionally biased region" description="Polar residues" evidence="2">
    <location>
        <begin position="1"/>
        <end position="14"/>
    </location>
</feature>
<keyword evidence="1" id="KW-0175">Coiled coil</keyword>
<evidence type="ECO:0000313" key="4">
    <source>
        <dbReference type="Proteomes" id="UP000807469"/>
    </source>
</evidence>
<proteinExistence type="predicted"/>
<feature type="region of interest" description="Disordered" evidence="2">
    <location>
        <begin position="543"/>
        <end position="565"/>
    </location>
</feature>
<reference evidence="3" key="1">
    <citation type="submission" date="2020-11" db="EMBL/GenBank/DDBJ databases">
        <authorList>
            <consortium name="DOE Joint Genome Institute"/>
            <person name="Ahrendt S."/>
            <person name="Riley R."/>
            <person name="Andreopoulos W."/>
            <person name="Labutti K."/>
            <person name="Pangilinan J."/>
            <person name="Ruiz-Duenas F.J."/>
            <person name="Barrasa J.M."/>
            <person name="Sanchez-Garcia M."/>
            <person name="Camarero S."/>
            <person name="Miyauchi S."/>
            <person name="Serrano A."/>
            <person name="Linde D."/>
            <person name="Babiker R."/>
            <person name="Drula E."/>
            <person name="Ayuso-Fernandez I."/>
            <person name="Pacheco R."/>
            <person name="Padilla G."/>
            <person name="Ferreira P."/>
            <person name="Barriuso J."/>
            <person name="Kellner H."/>
            <person name="Castanera R."/>
            <person name="Alfaro M."/>
            <person name="Ramirez L."/>
            <person name="Pisabarro A.G."/>
            <person name="Kuo A."/>
            <person name="Tritt A."/>
            <person name="Lipzen A."/>
            <person name="He G."/>
            <person name="Yan M."/>
            <person name="Ng V."/>
            <person name="Cullen D."/>
            <person name="Martin F."/>
            <person name="Rosso M.-N."/>
            <person name="Henrissat B."/>
            <person name="Hibbett D."/>
            <person name="Martinez A.T."/>
            <person name="Grigoriev I.V."/>
        </authorList>
    </citation>
    <scope>NUCLEOTIDE SEQUENCE</scope>
    <source>
        <strain evidence="3">CIRM-BRFM 674</strain>
    </source>
</reference>
<organism evidence="3 4">
    <name type="scientific">Pholiota conissans</name>
    <dbReference type="NCBI Taxonomy" id="109636"/>
    <lineage>
        <taxon>Eukaryota</taxon>
        <taxon>Fungi</taxon>
        <taxon>Dikarya</taxon>
        <taxon>Basidiomycota</taxon>
        <taxon>Agaricomycotina</taxon>
        <taxon>Agaricomycetes</taxon>
        <taxon>Agaricomycetidae</taxon>
        <taxon>Agaricales</taxon>
        <taxon>Agaricineae</taxon>
        <taxon>Strophariaceae</taxon>
        <taxon>Pholiota</taxon>
    </lineage>
</organism>
<feature type="coiled-coil region" evidence="1">
    <location>
        <begin position="111"/>
        <end position="138"/>
    </location>
</feature>
<feature type="region of interest" description="Disordered" evidence="2">
    <location>
        <begin position="618"/>
        <end position="641"/>
    </location>
</feature>